<evidence type="ECO:0000313" key="1">
    <source>
        <dbReference type="EMBL" id="RPE05563.1"/>
    </source>
</evidence>
<comment type="caution">
    <text evidence="1">The sequence shown here is derived from an EMBL/GenBank/DDBJ whole genome shotgun (WGS) entry which is preliminary data.</text>
</comment>
<evidence type="ECO:0000313" key="2">
    <source>
        <dbReference type="Proteomes" id="UP000278351"/>
    </source>
</evidence>
<dbReference type="RefSeq" id="WP_123849207.1">
    <property type="nucleotide sequence ID" value="NZ_RPDH01000003.1"/>
</dbReference>
<keyword evidence="2" id="KW-1185">Reference proteome</keyword>
<dbReference type="EMBL" id="RPDH01000003">
    <property type="protein sequence ID" value="RPE05563.1"/>
    <property type="molecule type" value="Genomic_DNA"/>
</dbReference>
<protein>
    <submittedName>
        <fullName evidence="1">Uncharacterized protein</fullName>
    </submittedName>
</protein>
<accession>A0A3N4PA86</accession>
<proteinExistence type="predicted"/>
<sequence length="124" mass="13675">MATINNYIRSELNIVDQRGASWVPFTFTCNNENGNLIDWSTAQEIRADVMNSIGTIVASFTAGDGLTIKEGVPTELVMEKPANRKDLPPGVYHWDLLVQFTNEVAQCPVGGSYVVKDRVTIKTV</sequence>
<organism evidence="1 2">
    <name type="scientific">Chitinophaga lutea</name>
    <dbReference type="NCBI Taxonomy" id="2488634"/>
    <lineage>
        <taxon>Bacteria</taxon>
        <taxon>Pseudomonadati</taxon>
        <taxon>Bacteroidota</taxon>
        <taxon>Chitinophagia</taxon>
        <taxon>Chitinophagales</taxon>
        <taxon>Chitinophagaceae</taxon>
        <taxon>Chitinophaga</taxon>
    </lineage>
</organism>
<dbReference type="AlphaFoldDB" id="A0A3N4PA86"/>
<gene>
    <name evidence="1" type="ORF">EGT74_24580</name>
</gene>
<reference evidence="1 2" key="1">
    <citation type="submission" date="2018-11" db="EMBL/GenBank/DDBJ databases">
        <title>Chitinophaga lutea sp.nov., isolate from arsenic contaminated soil.</title>
        <authorList>
            <person name="Zong Y."/>
        </authorList>
    </citation>
    <scope>NUCLEOTIDE SEQUENCE [LARGE SCALE GENOMIC DNA]</scope>
    <source>
        <strain evidence="1 2">ZY74</strain>
    </source>
</reference>
<name>A0A3N4PA86_9BACT</name>
<dbReference type="Proteomes" id="UP000278351">
    <property type="component" value="Unassembled WGS sequence"/>
</dbReference>